<protein>
    <recommendedName>
        <fullName evidence="3">Type I restriction enzyme R protein N-terminal domain-containing protein</fullName>
    </recommendedName>
</protein>
<keyword evidence="2" id="KW-1185">Reference proteome</keyword>
<evidence type="ECO:0008006" key="3">
    <source>
        <dbReference type="Google" id="ProtNLM"/>
    </source>
</evidence>
<gene>
    <name evidence="1" type="ORF">CONCODRAFT_9764</name>
</gene>
<sequence>MELTEAQTRKIVRTINIAANASWEGDVSGLAFALLRYTGLDIDNGYLITSENRFKEESRKKGDILVEILISRQKVLIIECKYDTSHPTRDKQQLKGYMQEGFPNGILMYPRKSTFYSLNLEQDDAEVLEGNTYNNVTDYEEIMNGMFNMRVRELEEGN</sequence>
<name>A0A137NZN1_CONC2</name>
<dbReference type="OrthoDB" id="5572730at2759"/>
<reference evidence="1 2" key="1">
    <citation type="journal article" date="2015" name="Genome Biol. Evol.">
        <title>Phylogenomic analyses indicate that early fungi evolved digesting cell walls of algal ancestors of land plants.</title>
        <authorList>
            <person name="Chang Y."/>
            <person name="Wang S."/>
            <person name="Sekimoto S."/>
            <person name="Aerts A.L."/>
            <person name="Choi C."/>
            <person name="Clum A."/>
            <person name="LaButti K.M."/>
            <person name="Lindquist E.A."/>
            <person name="Yee Ngan C."/>
            <person name="Ohm R.A."/>
            <person name="Salamov A.A."/>
            <person name="Grigoriev I.V."/>
            <person name="Spatafora J.W."/>
            <person name="Berbee M.L."/>
        </authorList>
    </citation>
    <scope>NUCLEOTIDE SEQUENCE [LARGE SCALE GENOMIC DNA]</scope>
    <source>
        <strain evidence="1 2">NRRL 28638</strain>
    </source>
</reference>
<evidence type="ECO:0000313" key="1">
    <source>
        <dbReference type="EMBL" id="KXN68039.1"/>
    </source>
</evidence>
<evidence type="ECO:0000313" key="2">
    <source>
        <dbReference type="Proteomes" id="UP000070444"/>
    </source>
</evidence>
<proteinExistence type="predicted"/>
<accession>A0A137NZN1</accession>
<dbReference type="EMBL" id="KQ964598">
    <property type="protein sequence ID" value="KXN68039.1"/>
    <property type="molecule type" value="Genomic_DNA"/>
</dbReference>
<dbReference type="Proteomes" id="UP000070444">
    <property type="component" value="Unassembled WGS sequence"/>
</dbReference>
<dbReference type="AlphaFoldDB" id="A0A137NZN1"/>
<organism evidence="1 2">
    <name type="scientific">Conidiobolus coronatus (strain ATCC 28846 / CBS 209.66 / NRRL 28638)</name>
    <name type="common">Delacroixia coronata</name>
    <dbReference type="NCBI Taxonomy" id="796925"/>
    <lineage>
        <taxon>Eukaryota</taxon>
        <taxon>Fungi</taxon>
        <taxon>Fungi incertae sedis</taxon>
        <taxon>Zoopagomycota</taxon>
        <taxon>Entomophthoromycotina</taxon>
        <taxon>Entomophthoromycetes</taxon>
        <taxon>Entomophthorales</taxon>
        <taxon>Ancylistaceae</taxon>
        <taxon>Conidiobolus</taxon>
    </lineage>
</organism>